<dbReference type="AlphaFoldDB" id="H1XZQ0"/>
<feature type="domain" description="CBU-0592-like" evidence="2">
    <location>
        <begin position="7"/>
        <end position="81"/>
    </location>
</feature>
<keyword evidence="1" id="KW-1133">Transmembrane helix</keyword>
<feature type="transmembrane region" description="Helical" evidence="1">
    <location>
        <begin position="6"/>
        <end position="24"/>
    </location>
</feature>
<accession>H1XZQ0</accession>
<organism evidence="3 4">
    <name type="scientific">Mucilaginibacter paludis DSM 18603</name>
    <dbReference type="NCBI Taxonomy" id="714943"/>
    <lineage>
        <taxon>Bacteria</taxon>
        <taxon>Pseudomonadati</taxon>
        <taxon>Bacteroidota</taxon>
        <taxon>Sphingobacteriia</taxon>
        <taxon>Sphingobacteriales</taxon>
        <taxon>Sphingobacteriaceae</taxon>
        <taxon>Mucilaginibacter</taxon>
    </lineage>
</organism>
<dbReference type="HOGENOM" id="CLU_160525_1_2_10"/>
<feature type="transmembrane region" description="Helical" evidence="1">
    <location>
        <begin position="31"/>
        <end position="51"/>
    </location>
</feature>
<dbReference type="Pfam" id="PF26604">
    <property type="entry name" value="CBU_0592"/>
    <property type="match status" value="1"/>
</dbReference>
<dbReference type="InterPro" id="IPR058058">
    <property type="entry name" value="CBU_0592-like"/>
</dbReference>
<evidence type="ECO:0000256" key="1">
    <source>
        <dbReference type="SAM" id="Phobius"/>
    </source>
</evidence>
<evidence type="ECO:0000313" key="3">
    <source>
        <dbReference type="EMBL" id="EHQ27742.1"/>
    </source>
</evidence>
<proteinExistence type="predicted"/>
<dbReference type="EMBL" id="CM001403">
    <property type="protein sequence ID" value="EHQ27742.1"/>
    <property type="molecule type" value="Genomic_DNA"/>
</dbReference>
<dbReference type="STRING" id="714943.Mucpa_3644"/>
<dbReference type="eggNOG" id="ENOG5030XVI">
    <property type="taxonomic scope" value="Bacteria"/>
</dbReference>
<sequence>MSTMLFTAIGWLGVVLCTVGYLLLSMKWIRAESLIFQILNIVGGLCLAATAVNSQDIPNAAANLLWMFIGIYALGRHLQKR</sequence>
<dbReference type="Proteomes" id="UP000002774">
    <property type="component" value="Chromosome"/>
</dbReference>
<dbReference type="NCBIfam" id="NF047864">
    <property type="entry name" value="CBU_0592_membra"/>
    <property type="match status" value="1"/>
</dbReference>
<name>H1XZQ0_9SPHI</name>
<evidence type="ECO:0000259" key="2">
    <source>
        <dbReference type="Pfam" id="PF26604"/>
    </source>
</evidence>
<protein>
    <recommendedName>
        <fullName evidence="2">CBU-0592-like domain-containing protein</fullName>
    </recommendedName>
</protein>
<reference evidence="3" key="1">
    <citation type="submission" date="2011-09" db="EMBL/GenBank/DDBJ databases">
        <title>The permanent draft genome of Mucilaginibacter paludis DSM 18603.</title>
        <authorList>
            <consortium name="US DOE Joint Genome Institute (JGI-PGF)"/>
            <person name="Lucas S."/>
            <person name="Han J."/>
            <person name="Lapidus A."/>
            <person name="Bruce D."/>
            <person name="Goodwin L."/>
            <person name="Pitluck S."/>
            <person name="Peters L."/>
            <person name="Kyrpides N."/>
            <person name="Mavromatis K."/>
            <person name="Ivanova N."/>
            <person name="Mikhailova N."/>
            <person name="Held B."/>
            <person name="Detter J.C."/>
            <person name="Tapia R."/>
            <person name="Han C."/>
            <person name="Land M."/>
            <person name="Hauser L."/>
            <person name="Markowitz V."/>
            <person name="Cheng J.-F."/>
            <person name="Hugenholtz P."/>
            <person name="Woyke T."/>
            <person name="Wu D."/>
            <person name="Tindall B."/>
            <person name="Brambilla E."/>
            <person name="Klenk H.-P."/>
            <person name="Eisen J.A."/>
        </authorList>
    </citation>
    <scope>NUCLEOTIDE SEQUENCE [LARGE SCALE GENOMIC DNA]</scope>
    <source>
        <strain evidence="3">DSM 18603</strain>
    </source>
</reference>
<feature type="transmembrane region" description="Helical" evidence="1">
    <location>
        <begin position="57"/>
        <end position="75"/>
    </location>
</feature>
<evidence type="ECO:0000313" key="4">
    <source>
        <dbReference type="Proteomes" id="UP000002774"/>
    </source>
</evidence>
<keyword evidence="1" id="KW-0812">Transmembrane</keyword>
<keyword evidence="1" id="KW-0472">Membrane</keyword>
<gene>
    <name evidence="3" type="ORF">Mucpa_3644</name>
</gene>
<keyword evidence="4" id="KW-1185">Reference proteome</keyword>